<protein>
    <submittedName>
        <fullName evidence="2">Uncharacterized protein</fullName>
    </submittedName>
</protein>
<feature type="transmembrane region" description="Helical" evidence="1">
    <location>
        <begin position="83"/>
        <end position="105"/>
    </location>
</feature>
<dbReference type="Proteomes" id="UP001608902">
    <property type="component" value="Unassembled WGS sequence"/>
</dbReference>
<reference evidence="2 3" key="1">
    <citation type="submission" date="2024-08" db="EMBL/GenBank/DDBJ databases">
        <title>Gnathostoma spinigerum genome.</title>
        <authorList>
            <person name="Gonzalez-Bertolin B."/>
            <person name="Monzon S."/>
            <person name="Zaballos A."/>
            <person name="Jimenez P."/>
            <person name="Dekumyoy P."/>
            <person name="Varona S."/>
            <person name="Cuesta I."/>
            <person name="Sumanam S."/>
            <person name="Adisakwattana P."/>
            <person name="Gasser R.B."/>
            <person name="Hernandez-Gonzalez A."/>
            <person name="Young N.D."/>
            <person name="Perteguer M.J."/>
        </authorList>
    </citation>
    <scope>NUCLEOTIDE SEQUENCE [LARGE SCALE GENOMIC DNA]</scope>
    <source>
        <strain evidence="2">AL3</strain>
        <tissue evidence="2">Liver</tissue>
    </source>
</reference>
<comment type="caution">
    <text evidence="2">The sequence shown here is derived from an EMBL/GenBank/DDBJ whole genome shotgun (WGS) entry which is preliminary data.</text>
</comment>
<evidence type="ECO:0000313" key="3">
    <source>
        <dbReference type="Proteomes" id="UP001608902"/>
    </source>
</evidence>
<sequence length="168" mass="19839">MIRLLTTTVRPLSQQYYTRSLLTRCFAVMATPPPAKVKLNVSNEEGHFEYERYWSRDKRFAPQRPGDTPARFLLRRLGHAYEVYPLIFLVGAWFCAFCVIAYVSLGKVEVWLDRGQKKAPWDWERIRDNYYKQHTVIYDIFGNTHGRLEIMEKLQDAMTEAAKKRGTR</sequence>
<keyword evidence="1" id="KW-0472">Membrane</keyword>
<evidence type="ECO:0000313" key="2">
    <source>
        <dbReference type="EMBL" id="MFH4978845.1"/>
    </source>
</evidence>
<name>A0ABD6EFS0_9BILA</name>
<proteinExistence type="predicted"/>
<organism evidence="2 3">
    <name type="scientific">Gnathostoma spinigerum</name>
    <dbReference type="NCBI Taxonomy" id="75299"/>
    <lineage>
        <taxon>Eukaryota</taxon>
        <taxon>Metazoa</taxon>
        <taxon>Ecdysozoa</taxon>
        <taxon>Nematoda</taxon>
        <taxon>Chromadorea</taxon>
        <taxon>Rhabditida</taxon>
        <taxon>Spirurina</taxon>
        <taxon>Gnathostomatomorpha</taxon>
        <taxon>Gnathostomatoidea</taxon>
        <taxon>Gnathostomatidae</taxon>
        <taxon>Gnathostoma</taxon>
    </lineage>
</organism>
<keyword evidence="1" id="KW-0812">Transmembrane</keyword>
<gene>
    <name evidence="2" type="ORF">AB6A40_005554</name>
</gene>
<dbReference type="EMBL" id="JBGFUD010003580">
    <property type="protein sequence ID" value="MFH4978845.1"/>
    <property type="molecule type" value="Genomic_DNA"/>
</dbReference>
<accession>A0ABD6EFS0</accession>
<evidence type="ECO:0000256" key="1">
    <source>
        <dbReference type="SAM" id="Phobius"/>
    </source>
</evidence>
<keyword evidence="3" id="KW-1185">Reference proteome</keyword>
<dbReference type="AlphaFoldDB" id="A0ABD6EFS0"/>
<keyword evidence="1" id="KW-1133">Transmembrane helix</keyword>